<dbReference type="EMBL" id="CP002207">
    <property type="protein sequence ID" value="ADP34445.1"/>
    <property type="molecule type" value="Genomic_DNA"/>
</dbReference>
<evidence type="ECO:0000313" key="2">
    <source>
        <dbReference type="EMBL" id="ADP34445.1"/>
    </source>
</evidence>
<protein>
    <recommendedName>
        <fullName evidence="4">DUF3784 domain-containing protein</fullName>
    </recommendedName>
</protein>
<sequence length="99" mass="11251">MINYIIGGIICLLFAYLIGVKKILVLLINYNDFTFLGDKEKLSKRMGIILFIIGVFTIFMPLLLMVFGVFLIKSIYIAIIIALVLLASLFIVVPYFQIK</sequence>
<keyword evidence="1" id="KW-1133">Transmembrane helix</keyword>
<evidence type="ECO:0000313" key="3">
    <source>
        <dbReference type="Proteomes" id="UP000006867"/>
    </source>
</evidence>
<reference evidence="2 3" key="1">
    <citation type="journal article" date="2011" name="Front. Microbiol.">
        <title>Genomic signatures of strain selection and enhancement in Bacillus atrophaeus var. globigii, a historical biowarfare simulant.</title>
        <authorList>
            <person name="Gibbons H.S."/>
            <person name="Broomall S.M."/>
            <person name="McNew L.A."/>
            <person name="Daligault H."/>
            <person name="Chapman C."/>
            <person name="Bruce D."/>
            <person name="Karavis M."/>
            <person name="Krepps M."/>
            <person name="McGregor P.A."/>
            <person name="Hong C."/>
            <person name="Park K.H."/>
            <person name="Akmal A."/>
            <person name="Feldman A."/>
            <person name="Lin J.S."/>
            <person name="Chang W.E."/>
            <person name="Higgs B.W."/>
            <person name="Demirev P."/>
            <person name="Lindquist J."/>
            <person name="Liem A."/>
            <person name="Fochler E."/>
            <person name="Read T.D."/>
            <person name="Tapia R."/>
            <person name="Johnson S."/>
            <person name="Bishop-Lilly K.A."/>
            <person name="Detter C."/>
            <person name="Han C."/>
            <person name="Sozhamannan S."/>
            <person name="Rosenzweig C.N."/>
            <person name="Skowronski E.W."/>
        </authorList>
    </citation>
    <scope>NUCLEOTIDE SEQUENCE [LARGE SCALE GENOMIC DNA]</scope>
    <source>
        <strain evidence="2 3">1942</strain>
    </source>
</reference>
<dbReference type="Proteomes" id="UP000006867">
    <property type="component" value="Chromosome"/>
</dbReference>
<keyword evidence="1" id="KW-0472">Membrane</keyword>
<gene>
    <name evidence="2" type="ordered locus">BATR1942_17640</name>
</gene>
<evidence type="ECO:0008006" key="4">
    <source>
        <dbReference type="Google" id="ProtNLM"/>
    </source>
</evidence>
<keyword evidence="1" id="KW-0812">Transmembrane</keyword>
<evidence type="ECO:0000256" key="1">
    <source>
        <dbReference type="SAM" id="Phobius"/>
    </source>
</evidence>
<feature type="transmembrane region" description="Helical" evidence="1">
    <location>
        <begin position="75"/>
        <end position="96"/>
    </location>
</feature>
<proteinExistence type="predicted"/>
<name>A0ABM5M2M0_BACA1</name>
<feature type="transmembrane region" description="Helical" evidence="1">
    <location>
        <begin position="48"/>
        <end position="69"/>
    </location>
</feature>
<organism evidence="2 3">
    <name type="scientific">Bacillus atrophaeus (strain 1942)</name>
    <dbReference type="NCBI Taxonomy" id="720555"/>
    <lineage>
        <taxon>Bacteria</taxon>
        <taxon>Bacillati</taxon>
        <taxon>Bacillota</taxon>
        <taxon>Bacilli</taxon>
        <taxon>Bacillales</taxon>
        <taxon>Bacillaceae</taxon>
        <taxon>Bacillus</taxon>
    </lineage>
</organism>
<feature type="transmembrane region" description="Helical" evidence="1">
    <location>
        <begin position="6"/>
        <end position="28"/>
    </location>
</feature>
<keyword evidence="3" id="KW-1185">Reference proteome</keyword>
<accession>A0ABM5M2M0</accession>